<name>A0A4D7C546_9SPHN</name>
<protein>
    <submittedName>
        <fullName evidence="2">Peptidase S16</fullName>
    </submittedName>
</protein>
<dbReference type="InterPro" id="IPR046336">
    <property type="entry name" value="Lon_prtase_N_sf"/>
</dbReference>
<dbReference type="Pfam" id="PF02190">
    <property type="entry name" value="LON_substr_bdg"/>
    <property type="match status" value="1"/>
</dbReference>
<dbReference type="EMBL" id="CP039704">
    <property type="protein sequence ID" value="QCI78690.1"/>
    <property type="molecule type" value="Genomic_DNA"/>
</dbReference>
<evidence type="ECO:0000313" key="3">
    <source>
        <dbReference type="Proteomes" id="UP000298714"/>
    </source>
</evidence>
<sequence length="221" mass="24090">MAHLHETDTGFLPSVLPIFPLAGAILLPRAELPLNIFEPRYLAMTRAALESHRLIGMVQPAEERGDSPQPRIYPVGCAGRIAHHEATKDGRILMTLVGVQRFRIAQELDVITPFRQVRADFDAFAGDVLEPGAVAEDARTLMVERLKRFLAVHNLQAAWDTIAAAPDDTLVSALCMICPFTPAERQALLEAPTLAARLDALSLLFEFASDPGGDAANPARH</sequence>
<dbReference type="PANTHER" id="PTHR46732:SF8">
    <property type="entry name" value="ATP-DEPENDENT PROTEASE LA (LON) DOMAIN PROTEIN"/>
    <property type="match status" value="1"/>
</dbReference>
<gene>
    <name evidence="2" type="ORF">E6W36_00725</name>
</gene>
<feature type="domain" description="Lon N-terminal" evidence="1">
    <location>
        <begin position="16"/>
        <end position="209"/>
    </location>
</feature>
<proteinExistence type="predicted"/>
<dbReference type="InterPro" id="IPR015947">
    <property type="entry name" value="PUA-like_sf"/>
</dbReference>
<evidence type="ECO:0000313" key="2">
    <source>
        <dbReference type="EMBL" id="QCI78690.1"/>
    </source>
</evidence>
<organism evidence="2 3">
    <name type="scientific">Hankyongella ginsenosidimutans</name>
    <dbReference type="NCBI Taxonomy" id="1763828"/>
    <lineage>
        <taxon>Bacteria</taxon>
        <taxon>Pseudomonadati</taxon>
        <taxon>Pseudomonadota</taxon>
        <taxon>Alphaproteobacteria</taxon>
        <taxon>Sphingomonadales</taxon>
        <taxon>Sphingomonadaceae</taxon>
        <taxon>Hankyongella</taxon>
    </lineage>
</organism>
<dbReference type="PROSITE" id="PS51787">
    <property type="entry name" value="LON_N"/>
    <property type="match status" value="1"/>
</dbReference>
<dbReference type="PANTHER" id="PTHR46732">
    <property type="entry name" value="ATP-DEPENDENT PROTEASE LA (LON) DOMAIN PROTEIN"/>
    <property type="match status" value="1"/>
</dbReference>
<dbReference type="KEGG" id="hgn:E6W36_00725"/>
<reference evidence="3" key="1">
    <citation type="submission" date="2019-04" db="EMBL/GenBank/DDBJ databases">
        <title>Complete genome sequence of Sphingomonas sp. W1-2-3.</title>
        <authorList>
            <person name="Im W.T."/>
        </authorList>
    </citation>
    <scope>NUCLEOTIDE SEQUENCE [LARGE SCALE GENOMIC DNA]</scope>
    <source>
        <strain evidence="3">W1-2-3</strain>
    </source>
</reference>
<evidence type="ECO:0000259" key="1">
    <source>
        <dbReference type="PROSITE" id="PS51787"/>
    </source>
</evidence>
<dbReference type="Proteomes" id="UP000298714">
    <property type="component" value="Chromosome"/>
</dbReference>
<keyword evidence="3" id="KW-1185">Reference proteome</keyword>
<dbReference type="SUPFAM" id="SSF88697">
    <property type="entry name" value="PUA domain-like"/>
    <property type="match status" value="1"/>
</dbReference>
<dbReference type="InterPro" id="IPR003111">
    <property type="entry name" value="Lon_prtase_N"/>
</dbReference>
<dbReference type="SMART" id="SM00464">
    <property type="entry name" value="LON"/>
    <property type="match status" value="1"/>
</dbReference>
<accession>A0A4D7C546</accession>
<dbReference type="Gene3D" id="2.30.130.40">
    <property type="entry name" value="LON domain-like"/>
    <property type="match status" value="1"/>
</dbReference>
<dbReference type="AlphaFoldDB" id="A0A4D7C546"/>
<dbReference type="RefSeq" id="WP_222873452.1">
    <property type="nucleotide sequence ID" value="NZ_CP039704.1"/>
</dbReference>